<name>A0ACC4DLV1_PURLI</name>
<keyword evidence="2" id="KW-1185">Reference proteome</keyword>
<gene>
    <name evidence="1" type="ORF">ACCO45_007867</name>
</gene>
<accession>A0ACC4DLV1</accession>
<evidence type="ECO:0000313" key="1">
    <source>
        <dbReference type="EMBL" id="KAL3957289.1"/>
    </source>
</evidence>
<organism evidence="1 2">
    <name type="scientific">Purpureocillium lilacinum</name>
    <name type="common">Paecilomyces lilacinus</name>
    <dbReference type="NCBI Taxonomy" id="33203"/>
    <lineage>
        <taxon>Eukaryota</taxon>
        <taxon>Fungi</taxon>
        <taxon>Dikarya</taxon>
        <taxon>Ascomycota</taxon>
        <taxon>Pezizomycotina</taxon>
        <taxon>Sordariomycetes</taxon>
        <taxon>Hypocreomycetidae</taxon>
        <taxon>Hypocreales</taxon>
        <taxon>Ophiocordycipitaceae</taxon>
        <taxon>Purpureocillium</taxon>
    </lineage>
</organism>
<sequence>MSWHPGRPPAASHKTSPLPFLSLTLDEPIRLDGHEVISTTSAPTSDIAKMASRLQ</sequence>
<comment type="caution">
    <text evidence="1">The sequence shown here is derived from an EMBL/GenBank/DDBJ whole genome shotgun (WGS) entry which is preliminary data.</text>
</comment>
<proteinExistence type="predicted"/>
<protein>
    <submittedName>
        <fullName evidence="1">Uncharacterized protein</fullName>
    </submittedName>
</protein>
<evidence type="ECO:0000313" key="2">
    <source>
        <dbReference type="Proteomes" id="UP001638806"/>
    </source>
</evidence>
<dbReference type="Proteomes" id="UP001638806">
    <property type="component" value="Unassembled WGS sequence"/>
</dbReference>
<dbReference type="EMBL" id="JBGNUJ010000007">
    <property type="protein sequence ID" value="KAL3957289.1"/>
    <property type="molecule type" value="Genomic_DNA"/>
</dbReference>
<reference evidence="1" key="1">
    <citation type="submission" date="2024-12" db="EMBL/GenBank/DDBJ databases">
        <title>Comparative genomics and development of molecular markers within Purpureocillium lilacinum and among Purpureocillium species.</title>
        <authorList>
            <person name="Yeh Z.-Y."/>
            <person name="Ni N.-T."/>
            <person name="Lo P.-H."/>
            <person name="Mushyakhwo K."/>
            <person name="Lin C.-F."/>
            <person name="Nai Y.-S."/>
        </authorList>
    </citation>
    <scope>NUCLEOTIDE SEQUENCE</scope>
    <source>
        <strain evidence="1">NCHU-NPUST-175</strain>
    </source>
</reference>